<sequence>MAQFRTFRAQLSPHTSVDLITSIPGTLSVGKGDVDLRRAHEVHVKQAKRVTGEDHVKSSKKEAKMGDNAQQEITKLECFIDIPQSDRECAEIANEIVEVHAHPLAGSSTSSGPSSTSSRSNSPRLLTRSMPASTSVPSLSSPDPGPSVSPPQAQARMRTLASLGRTQTQILPSPSPSSQPMPSARLVPSDNPKRTFSNTSVASAASLAPTEPDIDWDNPIEAKDELGRLGVKIVDFAYASRFSSGRDDKGKGKEKEKETLFIQPLVIYI</sequence>
<organism evidence="2 3">
    <name type="scientific">Marasmiellus scandens</name>
    <dbReference type="NCBI Taxonomy" id="2682957"/>
    <lineage>
        <taxon>Eukaryota</taxon>
        <taxon>Fungi</taxon>
        <taxon>Dikarya</taxon>
        <taxon>Basidiomycota</taxon>
        <taxon>Agaricomycotina</taxon>
        <taxon>Agaricomycetes</taxon>
        <taxon>Agaricomycetidae</taxon>
        <taxon>Agaricales</taxon>
        <taxon>Marasmiineae</taxon>
        <taxon>Omphalotaceae</taxon>
        <taxon>Marasmiellus</taxon>
    </lineage>
</organism>
<feature type="compositionally biased region" description="Low complexity" evidence="1">
    <location>
        <begin position="104"/>
        <end position="142"/>
    </location>
</feature>
<evidence type="ECO:0000313" key="2">
    <source>
        <dbReference type="EMBL" id="KAK7453199.1"/>
    </source>
</evidence>
<proteinExistence type="predicted"/>
<feature type="region of interest" description="Disordered" evidence="1">
    <location>
        <begin position="168"/>
        <end position="198"/>
    </location>
</feature>
<dbReference type="EMBL" id="JBANRG010000027">
    <property type="protein sequence ID" value="KAK7453199.1"/>
    <property type="molecule type" value="Genomic_DNA"/>
</dbReference>
<accession>A0ABR1JC80</accession>
<keyword evidence="3" id="KW-1185">Reference proteome</keyword>
<dbReference type="Proteomes" id="UP001498398">
    <property type="component" value="Unassembled WGS sequence"/>
</dbReference>
<evidence type="ECO:0000256" key="1">
    <source>
        <dbReference type="SAM" id="MobiDB-lite"/>
    </source>
</evidence>
<protein>
    <submittedName>
        <fullName evidence="2">Uncharacterized protein</fullName>
    </submittedName>
</protein>
<gene>
    <name evidence="2" type="ORF">VKT23_011880</name>
</gene>
<evidence type="ECO:0000313" key="3">
    <source>
        <dbReference type="Proteomes" id="UP001498398"/>
    </source>
</evidence>
<comment type="caution">
    <text evidence="2">The sequence shown here is derived from an EMBL/GenBank/DDBJ whole genome shotgun (WGS) entry which is preliminary data.</text>
</comment>
<feature type="region of interest" description="Disordered" evidence="1">
    <location>
        <begin position="104"/>
        <end position="155"/>
    </location>
</feature>
<reference evidence="2 3" key="1">
    <citation type="submission" date="2024-01" db="EMBL/GenBank/DDBJ databases">
        <title>A draft genome for the cacao thread blight pathogen Marasmiellus scandens.</title>
        <authorList>
            <person name="Baruah I.K."/>
            <person name="Leung J."/>
            <person name="Bukari Y."/>
            <person name="Amoako-Attah I."/>
            <person name="Meinhardt L.W."/>
            <person name="Bailey B.A."/>
            <person name="Cohen S.P."/>
        </authorList>
    </citation>
    <scope>NUCLEOTIDE SEQUENCE [LARGE SCALE GENOMIC DNA]</scope>
    <source>
        <strain evidence="2 3">GH-19</strain>
    </source>
</reference>
<name>A0ABR1JC80_9AGAR</name>